<dbReference type="AlphaFoldDB" id="A0A238ZJ36"/>
<proteinExistence type="predicted"/>
<dbReference type="Proteomes" id="UP000198405">
    <property type="component" value="Unassembled WGS sequence"/>
</dbReference>
<evidence type="ECO:0000256" key="1">
    <source>
        <dbReference type="SAM" id="Phobius"/>
    </source>
</evidence>
<reference evidence="3" key="1">
    <citation type="submission" date="2017-06" db="EMBL/GenBank/DDBJ databases">
        <authorList>
            <person name="Varghese N."/>
            <person name="Submissions S."/>
        </authorList>
    </citation>
    <scope>NUCLEOTIDE SEQUENCE [LARGE SCALE GENOMIC DNA]</scope>
    <source>
        <strain evidence="3">DSM 15668</strain>
    </source>
</reference>
<keyword evidence="1" id="KW-0472">Membrane</keyword>
<keyword evidence="1" id="KW-1133">Transmembrane helix</keyword>
<evidence type="ECO:0000313" key="3">
    <source>
        <dbReference type="Proteomes" id="UP000198405"/>
    </source>
</evidence>
<feature type="transmembrane region" description="Helical" evidence="1">
    <location>
        <begin position="42"/>
        <end position="60"/>
    </location>
</feature>
<accession>A0A238ZJ36</accession>
<evidence type="ECO:0000313" key="2">
    <source>
        <dbReference type="EMBL" id="SNR83367.1"/>
    </source>
</evidence>
<organism evidence="2 3">
    <name type="scientific">Desulfurobacterium atlanticum</name>
    <dbReference type="NCBI Taxonomy" id="240169"/>
    <lineage>
        <taxon>Bacteria</taxon>
        <taxon>Pseudomonadati</taxon>
        <taxon>Aquificota</taxon>
        <taxon>Aquificia</taxon>
        <taxon>Desulfurobacteriales</taxon>
        <taxon>Desulfurobacteriaceae</taxon>
        <taxon>Desulfurobacterium</taxon>
    </lineage>
</organism>
<name>A0A238ZJ36_9BACT</name>
<keyword evidence="1" id="KW-0812">Transmembrane</keyword>
<gene>
    <name evidence="2" type="ORF">SAMN06265340_10920</name>
</gene>
<dbReference type="EMBL" id="FZOB01000009">
    <property type="protein sequence ID" value="SNR83367.1"/>
    <property type="molecule type" value="Genomic_DNA"/>
</dbReference>
<evidence type="ECO:0008006" key="4">
    <source>
        <dbReference type="Google" id="ProtNLM"/>
    </source>
</evidence>
<keyword evidence="3" id="KW-1185">Reference proteome</keyword>
<sequence>MTNEERITRLEVQMANMQCEIQEIKKTHYEIMKRLSNIELKIALYTGGIIALVTAVEHFLKLLK</sequence>
<protein>
    <recommendedName>
        <fullName evidence="4">Haemolysin XhlA</fullName>
    </recommendedName>
</protein>